<dbReference type="AlphaFoldDB" id="A0A0F9AF49"/>
<feature type="non-terminal residue" evidence="1">
    <location>
        <position position="62"/>
    </location>
</feature>
<protein>
    <submittedName>
        <fullName evidence="1">Uncharacterized protein</fullName>
    </submittedName>
</protein>
<reference evidence="1" key="1">
    <citation type="journal article" date="2015" name="Nature">
        <title>Complex archaea that bridge the gap between prokaryotes and eukaryotes.</title>
        <authorList>
            <person name="Spang A."/>
            <person name="Saw J.H."/>
            <person name="Jorgensen S.L."/>
            <person name="Zaremba-Niedzwiedzka K."/>
            <person name="Martijn J."/>
            <person name="Lind A.E."/>
            <person name="van Eijk R."/>
            <person name="Schleper C."/>
            <person name="Guy L."/>
            <person name="Ettema T.J."/>
        </authorList>
    </citation>
    <scope>NUCLEOTIDE SEQUENCE</scope>
</reference>
<accession>A0A0F9AF49</accession>
<name>A0A0F9AF49_9ZZZZ</name>
<sequence length="62" mass="7087">MARLEPEQLLLLRLELVVRDDPLDLEVRQLRELGSVVSRSSALERERLLQSVGCSSHLCDDE</sequence>
<gene>
    <name evidence="1" type="ORF">LCGC14_2857080</name>
</gene>
<proteinExistence type="predicted"/>
<organism evidence="1">
    <name type="scientific">marine sediment metagenome</name>
    <dbReference type="NCBI Taxonomy" id="412755"/>
    <lineage>
        <taxon>unclassified sequences</taxon>
        <taxon>metagenomes</taxon>
        <taxon>ecological metagenomes</taxon>
    </lineage>
</organism>
<evidence type="ECO:0000313" key="1">
    <source>
        <dbReference type="EMBL" id="KKK77094.1"/>
    </source>
</evidence>
<comment type="caution">
    <text evidence="1">The sequence shown here is derived from an EMBL/GenBank/DDBJ whole genome shotgun (WGS) entry which is preliminary data.</text>
</comment>
<dbReference type="EMBL" id="LAZR01055120">
    <property type="protein sequence ID" value="KKK77094.1"/>
    <property type="molecule type" value="Genomic_DNA"/>
</dbReference>